<accession>A0A8C5J090</accession>
<dbReference type="AlphaFoldDB" id="A0A8C5J090"/>
<evidence type="ECO:0000313" key="1">
    <source>
        <dbReference type="Ensembl" id="ENSJHYP00000010915.1"/>
    </source>
</evidence>
<reference evidence="1" key="1">
    <citation type="submission" date="2025-08" db="UniProtKB">
        <authorList>
            <consortium name="Ensembl"/>
        </authorList>
    </citation>
    <scope>IDENTIFICATION</scope>
</reference>
<organism evidence="1 2">
    <name type="scientific">Junco hyemalis</name>
    <name type="common">Dark-eyed junco</name>
    <dbReference type="NCBI Taxonomy" id="40217"/>
    <lineage>
        <taxon>Eukaryota</taxon>
        <taxon>Metazoa</taxon>
        <taxon>Chordata</taxon>
        <taxon>Craniata</taxon>
        <taxon>Vertebrata</taxon>
        <taxon>Euteleostomi</taxon>
        <taxon>Archelosauria</taxon>
        <taxon>Archosauria</taxon>
        <taxon>Dinosauria</taxon>
        <taxon>Saurischia</taxon>
        <taxon>Theropoda</taxon>
        <taxon>Coelurosauria</taxon>
        <taxon>Aves</taxon>
        <taxon>Neognathae</taxon>
        <taxon>Neoaves</taxon>
        <taxon>Telluraves</taxon>
        <taxon>Australaves</taxon>
        <taxon>Passeriformes</taxon>
        <taxon>Passerellidae</taxon>
        <taxon>Junco</taxon>
    </lineage>
</organism>
<keyword evidence="2" id="KW-1185">Reference proteome</keyword>
<proteinExistence type="predicted"/>
<reference evidence="1" key="2">
    <citation type="submission" date="2025-09" db="UniProtKB">
        <authorList>
            <consortium name="Ensembl"/>
        </authorList>
    </citation>
    <scope>IDENTIFICATION</scope>
</reference>
<name>A0A8C5J090_JUNHY</name>
<dbReference type="Proteomes" id="UP000694408">
    <property type="component" value="Unplaced"/>
</dbReference>
<evidence type="ECO:0000313" key="2">
    <source>
        <dbReference type="Proteomes" id="UP000694408"/>
    </source>
</evidence>
<protein>
    <submittedName>
        <fullName evidence="1">Uncharacterized protein</fullName>
    </submittedName>
</protein>
<sequence>MQPPPQPYEFLGEENGPKWRGLFVPALRKAGFPSVQPFLPFVHSGLWKLVLRNVSYGLGELYRALSLSAQVRQLQRFIPEVTTNDVLR</sequence>
<dbReference type="Ensembl" id="ENSJHYT00000013197.1">
    <property type="protein sequence ID" value="ENSJHYP00000010915.1"/>
    <property type="gene ID" value="ENSJHYG00000008540.1"/>
</dbReference>